<dbReference type="Gene3D" id="3.40.50.300">
    <property type="entry name" value="P-loop containing nucleotide triphosphate hydrolases"/>
    <property type="match status" value="1"/>
</dbReference>
<keyword evidence="2 6" id="KW-0235">DNA replication</keyword>
<dbReference type="GO" id="GO:0005524">
    <property type="term" value="F:ATP binding"/>
    <property type="evidence" value="ECO:0007669"/>
    <property type="project" value="UniProtKB-UniRule"/>
</dbReference>
<protein>
    <recommendedName>
        <fullName evidence="6">DNA replication and repair protein RecF</fullName>
    </recommendedName>
</protein>
<keyword evidence="4 6" id="KW-0067">ATP-binding</keyword>
<sequence>MITQLQITHVRNLAQISLTLADCNVFVGRNGSGKTSLLEAVFLLSRGKTFRHHEPKRYISHHQKSCTVWAMTGSDMLAVQKNLDERQLATTVLKLNGQNVATQSPLTYALPVLPIDPSGMAVLEEGSHARRQMLDWLTFHVKQEFYGEWLAYQRLLKQRNLLLKSPRVRERVGEVRAWDSQLAYHADKLHRCRQAVFERWQVCFDEMMGRLLPHYQGDIYLSYQAGFDDKVGLLSVLASRLDSDMELGYTRVGAHRADVMVMLKQSGDGRQIKSQAVDVLSRGEKKLLIIALRLSQLQVMCAYQQIQPVVLVDDIDAELDVGAMDVLLDTLLSLPCQLMITSLQDETARIVAQKISALHEPKSFKKFHVKQGDITADSECST</sequence>
<dbReference type="AlphaFoldDB" id="A0A1V4H264"/>
<organism evidence="8 9">
    <name type="scientific">Moraxella lacunata</name>
    <dbReference type="NCBI Taxonomy" id="477"/>
    <lineage>
        <taxon>Bacteria</taxon>
        <taxon>Pseudomonadati</taxon>
        <taxon>Pseudomonadota</taxon>
        <taxon>Gammaproteobacteria</taxon>
        <taxon>Moraxellales</taxon>
        <taxon>Moraxellaceae</taxon>
        <taxon>Moraxella</taxon>
    </lineage>
</organism>
<dbReference type="SUPFAM" id="SSF52540">
    <property type="entry name" value="P-loop containing nucleoside triphosphate hydrolases"/>
    <property type="match status" value="1"/>
</dbReference>
<keyword evidence="5 6" id="KW-0238">DNA-binding</keyword>
<evidence type="ECO:0000256" key="5">
    <source>
        <dbReference type="ARBA" id="ARBA00023125"/>
    </source>
</evidence>
<dbReference type="NCBIfam" id="TIGR00611">
    <property type="entry name" value="recf"/>
    <property type="match status" value="1"/>
</dbReference>
<evidence type="ECO:0000313" key="9">
    <source>
        <dbReference type="Proteomes" id="UP000191025"/>
    </source>
</evidence>
<keyword evidence="1 6" id="KW-0963">Cytoplasm</keyword>
<feature type="domain" description="RecF/RecN/SMC N-terminal" evidence="7">
    <location>
        <begin position="1"/>
        <end position="355"/>
    </location>
</feature>
<proteinExistence type="inferred from homology"/>
<dbReference type="Gene3D" id="1.20.1050.90">
    <property type="entry name" value="RecF/RecN/SMC, N-terminal domain"/>
    <property type="match status" value="1"/>
</dbReference>
<dbReference type="GO" id="GO:0000731">
    <property type="term" value="P:DNA synthesis involved in DNA repair"/>
    <property type="evidence" value="ECO:0007669"/>
    <property type="project" value="TreeGrafter"/>
</dbReference>
<evidence type="ECO:0000256" key="2">
    <source>
        <dbReference type="ARBA" id="ARBA00022705"/>
    </source>
</evidence>
<dbReference type="InterPro" id="IPR001238">
    <property type="entry name" value="DNA-binding_RecF"/>
</dbReference>
<dbReference type="GO" id="GO:0005737">
    <property type="term" value="C:cytoplasm"/>
    <property type="evidence" value="ECO:0007669"/>
    <property type="project" value="UniProtKB-SubCell"/>
</dbReference>
<dbReference type="InterPro" id="IPR042174">
    <property type="entry name" value="RecF_2"/>
</dbReference>
<dbReference type="InterPro" id="IPR003395">
    <property type="entry name" value="RecF/RecN/SMC_N"/>
</dbReference>
<dbReference type="GO" id="GO:0006260">
    <property type="term" value="P:DNA replication"/>
    <property type="evidence" value="ECO:0007669"/>
    <property type="project" value="UniProtKB-UniRule"/>
</dbReference>
<comment type="function">
    <text evidence="6">The RecF protein is involved in DNA metabolism; it is required for DNA replication and normal SOS inducibility. RecF binds preferentially to single-stranded, linear DNA. It also seems to bind ATP.</text>
</comment>
<evidence type="ECO:0000313" key="8">
    <source>
        <dbReference type="EMBL" id="OPH38718.1"/>
    </source>
</evidence>
<dbReference type="Proteomes" id="UP000191025">
    <property type="component" value="Unassembled WGS sequence"/>
</dbReference>
<keyword evidence="3 6" id="KW-0547">Nucleotide-binding</keyword>
<gene>
    <name evidence="6" type="primary">recF</name>
    <name evidence="8" type="ORF">B5J94_02730</name>
</gene>
<comment type="caution">
    <text evidence="8">The sequence shown here is derived from an EMBL/GenBank/DDBJ whole genome shotgun (WGS) entry which is preliminary data.</text>
</comment>
<evidence type="ECO:0000256" key="1">
    <source>
        <dbReference type="ARBA" id="ARBA00022490"/>
    </source>
</evidence>
<dbReference type="GO" id="GO:0009432">
    <property type="term" value="P:SOS response"/>
    <property type="evidence" value="ECO:0007669"/>
    <property type="project" value="UniProtKB-UniRule"/>
</dbReference>
<keyword evidence="6" id="KW-0742">SOS response</keyword>
<name>A0A1V4H264_MORLA</name>
<dbReference type="HAMAP" id="MF_00365">
    <property type="entry name" value="RecF"/>
    <property type="match status" value="1"/>
</dbReference>
<evidence type="ECO:0000256" key="4">
    <source>
        <dbReference type="ARBA" id="ARBA00022840"/>
    </source>
</evidence>
<dbReference type="EMBL" id="MXAN01000012">
    <property type="protein sequence ID" value="OPH38718.1"/>
    <property type="molecule type" value="Genomic_DNA"/>
</dbReference>
<comment type="subcellular location">
    <subcellularLocation>
        <location evidence="6">Cytoplasm</location>
    </subcellularLocation>
</comment>
<dbReference type="RefSeq" id="WP_062500198.1">
    <property type="nucleotide sequence ID" value="NZ_MXAN01000012.1"/>
</dbReference>
<keyword evidence="6" id="KW-0234">DNA repair</keyword>
<dbReference type="GO" id="GO:0006302">
    <property type="term" value="P:double-strand break repair"/>
    <property type="evidence" value="ECO:0007669"/>
    <property type="project" value="TreeGrafter"/>
</dbReference>
<accession>A0A1V4H264</accession>
<dbReference type="Pfam" id="PF02463">
    <property type="entry name" value="SMC_N"/>
    <property type="match status" value="1"/>
</dbReference>
<dbReference type="GO" id="GO:0003697">
    <property type="term" value="F:single-stranded DNA binding"/>
    <property type="evidence" value="ECO:0007669"/>
    <property type="project" value="UniProtKB-UniRule"/>
</dbReference>
<evidence type="ECO:0000256" key="3">
    <source>
        <dbReference type="ARBA" id="ARBA00022741"/>
    </source>
</evidence>
<reference evidence="9" key="1">
    <citation type="submission" date="2017-03" db="EMBL/GenBank/DDBJ databases">
        <title>Draft genome sequence of Moraxella equi CCUG 4950T type strain.</title>
        <authorList>
            <person name="Salva-Serra F."/>
            <person name="Engstrom-Jakobsson H."/>
            <person name="Thorell K."/>
            <person name="Jaen-Luchoro D."/>
            <person name="Gonzales-Siles L."/>
            <person name="Karlsson R."/>
            <person name="Yazdan S."/>
            <person name="Boulund F."/>
            <person name="Johnning A."/>
            <person name="Engstrand L."/>
            <person name="Kristiansson E."/>
            <person name="Moore E."/>
        </authorList>
    </citation>
    <scope>NUCLEOTIDE SEQUENCE [LARGE SCALE GENOMIC DNA]</scope>
    <source>
        <strain evidence="9">CCUG 4441</strain>
    </source>
</reference>
<evidence type="ECO:0000259" key="7">
    <source>
        <dbReference type="Pfam" id="PF02463"/>
    </source>
</evidence>
<feature type="binding site" evidence="6">
    <location>
        <begin position="28"/>
        <end position="35"/>
    </location>
    <ligand>
        <name>ATP</name>
        <dbReference type="ChEBI" id="CHEBI:30616"/>
    </ligand>
</feature>
<evidence type="ECO:0000256" key="6">
    <source>
        <dbReference type="HAMAP-Rule" id="MF_00365"/>
    </source>
</evidence>
<comment type="similarity">
    <text evidence="6">Belongs to the RecF family.</text>
</comment>
<keyword evidence="6" id="KW-0227">DNA damage</keyword>
<dbReference type="InterPro" id="IPR027417">
    <property type="entry name" value="P-loop_NTPase"/>
</dbReference>
<dbReference type="PANTHER" id="PTHR32182">
    <property type="entry name" value="DNA REPLICATION AND REPAIR PROTEIN RECF"/>
    <property type="match status" value="1"/>
</dbReference>
<dbReference type="PANTHER" id="PTHR32182:SF0">
    <property type="entry name" value="DNA REPLICATION AND REPAIR PROTEIN RECF"/>
    <property type="match status" value="1"/>
</dbReference>